<name>A0AA40KYV1_9HYME</name>
<comment type="caution">
    <text evidence="1">The sequence shown here is derived from an EMBL/GenBank/DDBJ whole genome shotgun (WGS) entry which is preliminary data.</text>
</comment>
<keyword evidence="2" id="KW-1185">Reference proteome</keyword>
<sequence>MHPVIQGTIPVCIPCESKSNGNAPVTVRFPEMRANLREVETIFWRAVNRVCQFASLSSVGEEGEIWVCLKVFEKRLKNREKGFVLSGATQSGISDVCIRIRTLQVSPSHSAIGQVFPRISGNEAHDVAPNDVVVDG</sequence>
<accession>A0AA40KYV1</accession>
<proteinExistence type="predicted"/>
<dbReference type="AlphaFoldDB" id="A0AA40KYV1"/>
<reference evidence="1" key="1">
    <citation type="submission" date="2021-10" db="EMBL/GenBank/DDBJ databases">
        <title>Melipona bicolor Genome sequencing and assembly.</title>
        <authorList>
            <person name="Araujo N.S."/>
            <person name="Arias M.C."/>
        </authorList>
    </citation>
    <scope>NUCLEOTIDE SEQUENCE</scope>
    <source>
        <strain evidence="1">USP_2M_L1-L4_2017</strain>
        <tissue evidence="1">Whole body</tissue>
    </source>
</reference>
<gene>
    <name evidence="1" type="ORF">K0M31_002435</name>
</gene>
<organism evidence="1 2">
    <name type="scientific">Melipona bicolor</name>
    <dbReference type="NCBI Taxonomy" id="60889"/>
    <lineage>
        <taxon>Eukaryota</taxon>
        <taxon>Metazoa</taxon>
        <taxon>Ecdysozoa</taxon>
        <taxon>Arthropoda</taxon>
        <taxon>Hexapoda</taxon>
        <taxon>Insecta</taxon>
        <taxon>Pterygota</taxon>
        <taxon>Neoptera</taxon>
        <taxon>Endopterygota</taxon>
        <taxon>Hymenoptera</taxon>
        <taxon>Apocrita</taxon>
        <taxon>Aculeata</taxon>
        <taxon>Apoidea</taxon>
        <taxon>Anthophila</taxon>
        <taxon>Apidae</taxon>
        <taxon>Melipona</taxon>
    </lineage>
</organism>
<dbReference type="EMBL" id="JAHYIQ010000001">
    <property type="protein sequence ID" value="KAK1137943.1"/>
    <property type="molecule type" value="Genomic_DNA"/>
</dbReference>
<dbReference type="Proteomes" id="UP001177670">
    <property type="component" value="Unassembled WGS sequence"/>
</dbReference>
<evidence type="ECO:0000313" key="2">
    <source>
        <dbReference type="Proteomes" id="UP001177670"/>
    </source>
</evidence>
<protein>
    <submittedName>
        <fullName evidence="1">Uncharacterized protein</fullName>
    </submittedName>
</protein>
<evidence type="ECO:0000313" key="1">
    <source>
        <dbReference type="EMBL" id="KAK1137943.1"/>
    </source>
</evidence>